<feature type="domain" description="DUF4214" evidence="2">
    <location>
        <begin position="15"/>
        <end position="67"/>
    </location>
</feature>
<accession>A0A7W9Z0Z4</accession>
<feature type="domain" description="DUF4214" evidence="2">
    <location>
        <begin position="80"/>
        <end position="124"/>
    </location>
</feature>
<dbReference type="Gene3D" id="1.10.3130.20">
    <property type="entry name" value="Phycobilisome linker domain"/>
    <property type="match status" value="1"/>
</dbReference>
<dbReference type="RefSeq" id="WP_077549173.1">
    <property type="nucleotide sequence ID" value="NZ_JACHEJ010000018.1"/>
</dbReference>
<dbReference type="AlphaFoldDB" id="A0A7W9Z0Z4"/>
<dbReference type="Gene3D" id="2.120.10.30">
    <property type="entry name" value="TolB, C-terminal domain"/>
    <property type="match status" value="1"/>
</dbReference>
<organism evidence="4 5">
    <name type="scientific">Pseudorhizobium flavum</name>
    <dbReference type="NCBI Taxonomy" id="1335061"/>
    <lineage>
        <taxon>Bacteria</taxon>
        <taxon>Pseudomonadati</taxon>
        <taxon>Pseudomonadota</taxon>
        <taxon>Alphaproteobacteria</taxon>
        <taxon>Hyphomicrobiales</taxon>
        <taxon>Rhizobiaceae</taxon>
        <taxon>Rhizobium/Agrobacterium group</taxon>
        <taxon>Pseudorhizobium</taxon>
    </lineage>
</organism>
<dbReference type="InterPro" id="IPR025282">
    <property type="entry name" value="DUF4214"/>
</dbReference>
<feature type="compositionally biased region" description="Gly residues" evidence="1">
    <location>
        <begin position="226"/>
        <end position="238"/>
    </location>
</feature>
<evidence type="ECO:0000313" key="4">
    <source>
        <dbReference type="EMBL" id="MBB6182063.1"/>
    </source>
</evidence>
<gene>
    <name evidence="4" type="ORF">HNQ75_004052</name>
</gene>
<dbReference type="InterPro" id="IPR040853">
    <property type="entry name" value="RapA2_cadherin-like"/>
</dbReference>
<evidence type="ECO:0000313" key="5">
    <source>
        <dbReference type="Proteomes" id="UP000535501"/>
    </source>
</evidence>
<dbReference type="Pfam" id="PF13946">
    <property type="entry name" value="DUF4214"/>
    <property type="match status" value="3"/>
</dbReference>
<evidence type="ECO:0000256" key="1">
    <source>
        <dbReference type="SAM" id="MobiDB-lite"/>
    </source>
</evidence>
<dbReference type="Pfam" id="PF17803">
    <property type="entry name" value="Cadherin_4"/>
    <property type="match status" value="1"/>
</dbReference>
<dbReference type="EMBL" id="JACHEJ010000018">
    <property type="protein sequence ID" value="MBB6182063.1"/>
    <property type="molecule type" value="Genomic_DNA"/>
</dbReference>
<dbReference type="InterPro" id="IPR038255">
    <property type="entry name" value="PBS_linker_sf"/>
</dbReference>
<keyword evidence="5" id="KW-1185">Reference proteome</keyword>
<evidence type="ECO:0000259" key="2">
    <source>
        <dbReference type="Pfam" id="PF13946"/>
    </source>
</evidence>
<dbReference type="SUPFAM" id="SSF82171">
    <property type="entry name" value="DPP6 N-terminal domain-like"/>
    <property type="match status" value="1"/>
</dbReference>
<dbReference type="InterPro" id="IPR010221">
    <property type="entry name" value="VCBS_dom"/>
</dbReference>
<proteinExistence type="predicted"/>
<comment type="caution">
    <text evidence="4">The sequence shown here is derived from an EMBL/GenBank/DDBJ whole genome shotgun (WGS) entry which is preliminary data.</text>
</comment>
<evidence type="ECO:0000259" key="3">
    <source>
        <dbReference type="Pfam" id="PF17803"/>
    </source>
</evidence>
<dbReference type="InterPro" id="IPR011042">
    <property type="entry name" value="6-blade_b-propeller_TolB-like"/>
</dbReference>
<feature type="region of interest" description="Disordered" evidence="1">
    <location>
        <begin position="205"/>
        <end position="266"/>
    </location>
</feature>
<dbReference type="NCBIfam" id="TIGR01965">
    <property type="entry name" value="VCBS_repeat"/>
    <property type="match status" value="1"/>
</dbReference>
<reference evidence="4 5" key="1">
    <citation type="submission" date="2020-08" db="EMBL/GenBank/DDBJ databases">
        <title>Genomic Encyclopedia of Type Strains, Phase IV (KMG-IV): sequencing the most valuable type-strain genomes for metagenomic binning, comparative biology and taxonomic classification.</title>
        <authorList>
            <person name="Goeker M."/>
        </authorList>
    </citation>
    <scope>NUCLEOTIDE SEQUENCE [LARGE SCALE GENOMIC DNA]</scope>
    <source>
        <strain evidence="4 5">DSM 102134</strain>
    </source>
</reference>
<dbReference type="Proteomes" id="UP000535501">
    <property type="component" value="Unassembled WGS sequence"/>
</dbReference>
<sequence length="778" mass="82989">MKLSKKEQDGFIALEGKKPMSSAAVEQLYMEILLRQPGAAESSYWVEQLAQGLSLSQVQQIFLDSDEGRLVNNVLLPLTAFYQGAFARAPDAAGLSYWAEKLTSGEIDLKGVLQAFGSSSEFRSLHPDIGDDVSPEELVSLLYQNLLGRSADAAGTAFWSDLLQSGQIDYAQLARSFLVSDEFQEAAGEALRSFIDDYRTDRDLDHDHGSLLEPDPPEIPRNPADGSGGDGGGNGGHGGGDDGGHGDGNGGEEPTEGPPKVTNDTADAHEAGLASGTDATGNVLNNDGDATFVTAINGNSNLVGQTIVGEFGTLTLQSDGQFRYIVDQDNLTVNDLKYGESLAETFTYSAQNDDYYEASASLTITILGSNERIERLSPTYDSTLGTGGGDSYDAAISDGGRYVAFTSQDSNVVQGDDNSQPDPFVWDREGNVQVFAKNGSFVGGSVAAISGNGLVVAFHTGNSLVGADEDNTYDPNDVTDVYLFNRQTETVELLLDDPTALDVSLSADARFVAFDSLKGGNFKDLDDAYDIFVLDRHDLSDPNDDTMEFISISANGSQAYGAASRDPVISGDGSFVAFESSDGTLAYENNEETDIFVFDRATHTLDLVSVSSNEAASNGTSRNATLSDDGRYVTFESVATNLAGTDSAAFYDIFLRDRVDGTTQRISVGLGGQDANGHSSGAVISADGRFVVFESDASNLVEGDTNSERDLFLFTVATGKLQRIVEGDSNYGTDYFAADISADGRYIAFHSENQLTPGDHDTAQDVHVIDGSEWWWTP</sequence>
<feature type="domain" description="RapA2 cadherin-like" evidence="3">
    <location>
        <begin position="254"/>
        <end position="324"/>
    </location>
</feature>
<name>A0A7W9Z0Z4_9HYPH</name>
<protein>
    <submittedName>
        <fullName evidence="4">VCBS repeat-containing protein</fullName>
    </submittedName>
</protein>
<feature type="domain" description="DUF4214" evidence="2">
    <location>
        <begin position="130"/>
        <end position="185"/>
    </location>
</feature>